<dbReference type="PRINTS" id="PR00035">
    <property type="entry name" value="HTHGNTR"/>
</dbReference>
<dbReference type="PANTHER" id="PTHR43537">
    <property type="entry name" value="TRANSCRIPTIONAL REGULATOR, GNTR FAMILY"/>
    <property type="match status" value="1"/>
</dbReference>
<dbReference type="InterPro" id="IPR036390">
    <property type="entry name" value="WH_DNA-bd_sf"/>
</dbReference>
<dbReference type="KEGG" id="cnc:CNE_BB1p01490"/>
<evidence type="ECO:0000313" key="5">
    <source>
        <dbReference type="EMBL" id="AEI81576.1"/>
    </source>
</evidence>
<dbReference type="SUPFAM" id="SSF46785">
    <property type="entry name" value="Winged helix' DNA-binding domain"/>
    <property type="match status" value="1"/>
</dbReference>
<dbReference type="InterPro" id="IPR008920">
    <property type="entry name" value="TF_FadR/GntR_C"/>
</dbReference>
<keyword evidence="1" id="KW-0805">Transcription regulation</keyword>
<dbReference type="Gene3D" id="1.20.120.530">
    <property type="entry name" value="GntR ligand-binding domain-like"/>
    <property type="match status" value="1"/>
</dbReference>
<dbReference type="InterPro" id="IPR011711">
    <property type="entry name" value="GntR_C"/>
</dbReference>
<evidence type="ECO:0000256" key="1">
    <source>
        <dbReference type="ARBA" id="ARBA00023015"/>
    </source>
</evidence>
<evidence type="ECO:0000256" key="2">
    <source>
        <dbReference type="ARBA" id="ARBA00023125"/>
    </source>
</evidence>
<dbReference type="PROSITE" id="PS50949">
    <property type="entry name" value="HTH_GNTR"/>
    <property type="match status" value="1"/>
</dbReference>
<dbReference type="SUPFAM" id="SSF48008">
    <property type="entry name" value="GntR ligand-binding domain-like"/>
    <property type="match status" value="1"/>
</dbReference>
<organism evidence="5 6">
    <name type="scientific">Cupriavidus necator (strain ATCC 43291 / DSM 13513 / CCUG 52238 / LMG 8453 / N-1)</name>
    <name type="common">Ralstonia eutropha</name>
    <dbReference type="NCBI Taxonomy" id="1042878"/>
    <lineage>
        <taxon>Bacteria</taxon>
        <taxon>Pseudomonadati</taxon>
        <taxon>Pseudomonadota</taxon>
        <taxon>Betaproteobacteria</taxon>
        <taxon>Burkholderiales</taxon>
        <taxon>Burkholderiaceae</taxon>
        <taxon>Cupriavidus</taxon>
    </lineage>
</organism>
<dbReference type="GO" id="GO:0003677">
    <property type="term" value="F:DNA binding"/>
    <property type="evidence" value="ECO:0007669"/>
    <property type="project" value="UniProtKB-KW"/>
</dbReference>
<keyword evidence="2" id="KW-0238">DNA-binding</keyword>
<sequence>MHHLEAVSAQRLYRLIAERIAEKIRSGEFLVGTRLPAERDLADILQVSRSSVREALIALELSGYVEVRVGSGVYVMATRGNEASFVTDAARCITELASDIGPFELLETRLLIEPECAAQAAQKGTDQQLAKIREAQESLSEAGAPSHYDRAFHAAIAAACGNAALDAVVSHVWDLAEASPVYERLDKHFVDSKVWDVALLEHDRIADAILERDPIRARHAMYAHLIAIMARLREDLAGSLPDIAARPAASGKVHQLRLSR</sequence>
<dbReference type="GO" id="GO:0003700">
    <property type="term" value="F:DNA-binding transcription factor activity"/>
    <property type="evidence" value="ECO:0007669"/>
    <property type="project" value="InterPro"/>
</dbReference>
<dbReference type="AlphaFoldDB" id="F8GVT4"/>
<dbReference type="SMART" id="SM00345">
    <property type="entry name" value="HTH_GNTR"/>
    <property type="match status" value="1"/>
</dbReference>
<evidence type="ECO:0000259" key="4">
    <source>
        <dbReference type="PROSITE" id="PS50949"/>
    </source>
</evidence>
<keyword evidence="3" id="KW-0804">Transcription</keyword>
<keyword evidence="5" id="KW-0614">Plasmid</keyword>
<gene>
    <name evidence="5" type="ordered locus">CNE_BB1p01490</name>
</gene>
<proteinExistence type="predicted"/>
<dbReference type="SMART" id="SM00895">
    <property type="entry name" value="FCD"/>
    <property type="match status" value="1"/>
</dbReference>
<dbReference type="Gene3D" id="1.10.10.10">
    <property type="entry name" value="Winged helix-like DNA-binding domain superfamily/Winged helix DNA-binding domain"/>
    <property type="match status" value="1"/>
</dbReference>
<evidence type="ECO:0000256" key="3">
    <source>
        <dbReference type="ARBA" id="ARBA00023163"/>
    </source>
</evidence>
<dbReference type="RefSeq" id="WP_013958634.1">
    <property type="nucleotide sequence ID" value="NC_015727.1"/>
</dbReference>
<feature type="domain" description="HTH gntR-type" evidence="4">
    <location>
        <begin position="10"/>
        <end position="78"/>
    </location>
</feature>
<name>F8GVT4_CUPNN</name>
<dbReference type="GeneID" id="34311562"/>
<reference evidence="5 6" key="1">
    <citation type="journal article" date="2011" name="J. Bacteriol.">
        <title>Complete genome sequence of the type strain Cupriavidus necator N-1.</title>
        <authorList>
            <person name="Poehlein A."/>
            <person name="Kusian B."/>
            <person name="Friedrich B."/>
            <person name="Daniel R."/>
            <person name="Bowien B."/>
        </authorList>
    </citation>
    <scope>NUCLEOTIDE SEQUENCE [LARGE SCALE GENOMIC DNA]</scope>
    <source>
        <strain evidence="6">ATCC 43291 / DSM 13513 / CCUG 52238 / LMG 8453 / N-1</strain>
        <plasmid evidence="5 6">pBB1</plasmid>
    </source>
</reference>
<dbReference type="InterPro" id="IPR036388">
    <property type="entry name" value="WH-like_DNA-bd_sf"/>
</dbReference>
<dbReference type="HOGENOM" id="CLU_017584_9_5_4"/>
<dbReference type="Proteomes" id="UP000006798">
    <property type="component" value="Plasmid pBB1"/>
</dbReference>
<dbReference type="InterPro" id="IPR000524">
    <property type="entry name" value="Tscrpt_reg_HTH_GntR"/>
</dbReference>
<geneLocation type="plasmid" evidence="5 6">
    <name>pBB1</name>
</geneLocation>
<protein>
    <submittedName>
        <fullName evidence="5">Transcriptional regulator GntR family</fullName>
    </submittedName>
</protein>
<evidence type="ECO:0000313" key="6">
    <source>
        <dbReference type="Proteomes" id="UP000006798"/>
    </source>
</evidence>
<dbReference type="Pfam" id="PF00392">
    <property type="entry name" value="GntR"/>
    <property type="match status" value="1"/>
</dbReference>
<dbReference type="PANTHER" id="PTHR43537:SF5">
    <property type="entry name" value="UXU OPERON TRANSCRIPTIONAL REGULATOR"/>
    <property type="match status" value="1"/>
</dbReference>
<accession>F8GVT4</accession>
<dbReference type="EMBL" id="CP002879">
    <property type="protein sequence ID" value="AEI81576.1"/>
    <property type="molecule type" value="Genomic_DNA"/>
</dbReference>
<dbReference type="Pfam" id="PF07729">
    <property type="entry name" value="FCD"/>
    <property type="match status" value="1"/>
</dbReference>
<dbReference type="CDD" id="cd07377">
    <property type="entry name" value="WHTH_GntR"/>
    <property type="match status" value="1"/>
</dbReference>